<evidence type="ECO:0000256" key="4">
    <source>
        <dbReference type="ARBA" id="ARBA00022461"/>
    </source>
</evidence>
<dbReference type="KEGG" id="goe:114828007"/>
<organism evidence="14 15">
    <name type="scientific">Galendromus occidentalis</name>
    <name type="common">western predatory mite</name>
    <dbReference type="NCBI Taxonomy" id="34638"/>
    <lineage>
        <taxon>Eukaryota</taxon>
        <taxon>Metazoa</taxon>
        <taxon>Ecdysozoa</taxon>
        <taxon>Arthropoda</taxon>
        <taxon>Chelicerata</taxon>
        <taxon>Arachnida</taxon>
        <taxon>Acari</taxon>
        <taxon>Parasitiformes</taxon>
        <taxon>Mesostigmata</taxon>
        <taxon>Gamasina</taxon>
        <taxon>Phytoseioidea</taxon>
        <taxon>Phytoseiidae</taxon>
        <taxon>Typhlodrominae</taxon>
        <taxon>Galendromus</taxon>
    </lineage>
</organism>
<dbReference type="GO" id="GO:0005886">
    <property type="term" value="C:plasma membrane"/>
    <property type="evidence" value="ECO:0007669"/>
    <property type="project" value="TreeGrafter"/>
</dbReference>
<accession>A0AAJ7SCS9</accession>
<dbReference type="GeneID" id="114828007"/>
<comment type="similarity">
    <text evidence="2 12">Belongs to the amiloride-sensitive sodium channel (TC 1.A.6) family.</text>
</comment>
<keyword evidence="5 12" id="KW-0812">Transmembrane</keyword>
<keyword evidence="14" id="KW-1185">Reference proteome</keyword>
<evidence type="ECO:0000256" key="1">
    <source>
        <dbReference type="ARBA" id="ARBA00004141"/>
    </source>
</evidence>
<dbReference type="InterPro" id="IPR001873">
    <property type="entry name" value="ENaC"/>
</dbReference>
<evidence type="ECO:0000256" key="5">
    <source>
        <dbReference type="ARBA" id="ARBA00022692"/>
    </source>
</evidence>
<dbReference type="RefSeq" id="XP_028966366.1">
    <property type="nucleotide sequence ID" value="XM_029110533.1"/>
</dbReference>
<feature type="transmembrane region" description="Helical" evidence="13">
    <location>
        <begin position="403"/>
        <end position="429"/>
    </location>
</feature>
<sequence>MDYGIHPRVPKQLKGQTSVVPMFWRYIRAEFLRKDLILTYITLVFSIVGMLYQCIDVLSSYLEYPTLMNILEEREAARFPAMTTCLSPWYNLTMVCEKRNGQCSKKDVMLVLSYPKHAYFREWRDYGLSDPSVLFTCNMTSFMPDCPDFDCKDMIRHIYYKVPMMACYTLDLQRFLPRNHSYFNCQYTWSYELMVEARWNPKTTMSTMDMMYYPIFFHDSSVYAPEPMSSAAMRRDVFVDYTIAQQDWSRLKKPYHTDCWDYRERFGRKLVSIYQGWMSQLSCEQECRMAQELENCNCIRTVNEFSHFMDVVLCDVSADDKCSAIMTANNSFLYSKCNGICNSECSTTRYDARISGLRNYYPKNHKKKKSDDMMCGFSVAFSSATVEIYHLKPAMNSEMLLGIMAGFIGVWVGLAFSNVADYVGFLIPLKREKEVLLKRRADPLPPNYRQALYNRY</sequence>
<keyword evidence="11 12" id="KW-0407">Ion channel</keyword>
<gene>
    <name evidence="15" type="primary">LOC114828007</name>
</gene>
<dbReference type="PANTHER" id="PTHR11690">
    <property type="entry name" value="AMILORIDE-SENSITIVE SODIUM CHANNEL-RELATED"/>
    <property type="match status" value="1"/>
</dbReference>
<feature type="transmembrane region" description="Helical" evidence="13">
    <location>
        <begin position="37"/>
        <end position="58"/>
    </location>
</feature>
<dbReference type="Proteomes" id="UP000694867">
    <property type="component" value="Unplaced"/>
</dbReference>
<evidence type="ECO:0000256" key="3">
    <source>
        <dbReference type="ARBA" id="ARBA00022448"/>
    </source>
</evidence>
<dbReference type="AlphaFoldDB" id="A0AAJ7SCS9"/>
<name>A0AAJ7SCS9_9ACAR</name>
<evidence type="ECO:0000256" key="13">
    <source>
        <dbReference type="SAM" id="Phobius"/>
    </source>
</evidence>
<keyword evidence="3 12" id="KW-0813">Transport</keyword>
<evidence type="ECO:0000256" key="10">
    <source>
        <dbReference type="ARBA" id="ARBA00023201"/>
    </source>
</evidence>
<dbReference type="PANTHER" id="PTHR11690:SF248">
    <property type="entry name" value="PICKPOCKET 17, ISOFORM A"/>
    <property type="match status" value="1"/>
</dbReference>
<proteinExistence type="inferred from homology"/>
<comment type="subcellular location">
    <subcellularLocation>
        <location evidence="1">Membrane</location>
        <topology evidence="1">Multi-pass membrane protein</topology>
    </subcellularLocation>
</comment>
<dbReference type="GO" id="GO:0015280">
    <property type="term" value="F:ligand-gated sodium channel activity"/>
    <property type="evidence" value="ECO:0007669"/>
    <property type="project" value="TreeGrafter"/>
</dbReference>
<keyword evidence="7" id="KW-0915">Sodium</keyword>
<keyword evidence="8 12" id="KW-0406">Ion transport</keyword>
<keyword evidence="6 13" id="KW-1133">Transmembrane helix</keyword>
<keyword evidence="10 12" id="KW-0739">Sodium transport</keyword>
<keyword evidence="9 13" id="KW-0472">Membrane</keyword>
<dbReference type="Pfam" id="PF00858">
    <property type="entry name" value="ASC"/>
    <property type="match status" value="1"/>
</dbReference>
<keyword evidence="4 12" id="KW-0894">Sodium channel</keyword>
<evidence type="ECO:0000256" key="2">
    <source>
        <dbReference type="ARBA" id="ARBA00007193"/>
    </source>
</evidence>
<evidence type="ECO:0000256" key="11">
    <source>
        <dbReference type="ARBA" id="ARBA00023303"/>
    </source>
</evidence>
<evidence type="ECO:0000313" key="14">
    <source>
        <dbReference type="Proteomes" id="UP000694867"/>
    </source>
</evidence>
<evidence type="ECO:0000313" key="15">
    <source>
        <dbReference type="RefSeq" id="XP_028966366.1"/>
    </source>
</evidence>
<protein>
    <submittedName>
        <fullName evidence="15">Uncharacterized protein LOC114828007</fullName>
    </submittedName>
</protein>
<evidence type="ECO:0000256" key="6">
    <source>
        <dbReference type="ARBA" id="ARBA00022989"/>
    </source>
</evidence>
<reference evidence="15" key="1">
    <citation type="submission" date="2025-08" db="UniProtKB">
        <authorList>
            <consortium name="RefSeq"/>
        </authorList>
    </citation>
    <scope>IDENTIFICATION</scope>
</reference>
<evidence type="ECO:0000256" key="9">
    <source>
        <dbReference type="ARBA" id="ARBA00023136"/>
    </source>
</evidence>
<evidence type="ECO:0000256" key="7">
    <source>
        <dbReference type="ARBA" id="ARBA00023053"/>
    </source>
</evidence>
<evidence type="ECO:0000256" key="8">
    <source>
        <dbReference type="ARBA" id="ARBA00023065"/>
    </source>
</evidence>
<evidence type="ECO:0000256" key="12">
    <source>
        <dbReference type="RuleBase" id="RU000679"/>
    </source>
</evidence>